<name>A0ABW9H2L0_9FIRM</name>
<proteinExistence type="predicted"/>
<keyword evidence="2" id="KW-1185">Reference proteome</keyword>
<dbReference type="RefSeq" id="WP_408978026.1">
    <property type="nucleotide sequence ID" value="NZ_JBJUVG010000016.1"/>
</dbReference>
<gene>
    <name evidence="1" type="ORF">ACKQTC_08530</name>
</gene>
<dbReference type="Gene3D" id="1.10.10.10">
    <property type="entry name" value="Winged helix-like DNA-binding domain superfamily/Winged helix DNA-binding domain"/>
    <property type="match status" value="1"/>
</dbReference>
<evidence type="ECO:0000313" key="2">
    <source>
        <dbReference type="Proteomes" id="UP001631949"/>
    </source>
</evidence>
<evidence type="ECO:0000313" key="1">
    <source>
        <dbReference type="EMBL" id="MFM9414412.1"/>
    </source>
</evidence>
<dbReference type="Proteomes" id="UP001631949">
    <property type="component" value="Unassembled WGS sequence"/>
</dbReference>
<accession>A0ABW9H2L0</accession>
<protein>
    <recommendedName>
        <fullName evidence="3">DNA-binding protein</fullName>
    </recommendedName>
</protein>
<dbReference type="InterPro" id="IPR036388">
    <property type="entry name" value="WH-like_DNA-bd_sf"/>
</dbReference>
<evidence type="ECO:0008006" key="3">
    <source>
        <dbReference type="Google" id="ProtNLM"/>
    </source>
</evidence>
<organism evidence="1 2">
    <name type="scientific">Peptococcus simiae</name>
    <dbReference type="NCBI Taxonomy" id="1643805"/>
    <lineage>
        <taxon>Bacteria</taxon>
        <taxon>Bacillati</taxon>
        <taxon>Bacillota</taxon>
        <taxon>Clostridia</taxon>
        <taxon>Eubacteriales</taxon>
        <taxon>Peptococcaceae</taxon>
        <taxon>Peptococcus</taxon>
    </lineage>
</organism>
<dbReference type="EMBL" id="JBJUVG010000016">
    <property type="protein sequence ID" value="MFM9414412.1"/>
    <property type="molecule type" value="Genomic_DNA"/>
</dbReference>
<sequence length="99" mass="11309">MSTESTLITSLVKLLTPVLLEELEPQIDAYLESKSEELRRQAMPEIIRRKDFPEYTGYSCNTFDRWAAEGMPVIKSRGKTGAVGVRREALMDWVKGMEI</sequence>
<reference evidence="1 2" key="1">
    <citation type="journal article" date="2016" name="Int. J. Syst. Evol. Microbiol.">
        <title>Peptococcus simiae sp. nov., isolated from rhesus macaque faeces and emended description of the genus Peptococcus.</title>
        <authorList>
            <person name="Shkoporov A.N."/>
            <person name="Efimov B.A."/>
            <person name="Kondova I."/>
            <person name="Ouwerling B."/>
            <person name="Chaplin A.V."/>
            <person name="Shcherbakova V.A."/>
            <person name="Langermans J.A.M."/>
        </authorList>
    </citation>
    <scope>NUCLEOTIDE SEQUENCE [LARGE SCALE GENOMIC DNA]</scope>
    <source>
        <strain evidence="1 2">M108</strain>
    </source>
</reference>
<comment type="caution">
    <text evidence="1">The sequence shown here is derived from an EMBL/GenBank/DDBJ whole genome shotgun (WGS) entry which is preliminary data.</text>
</comment>